<proteinExistence type="predicted"/>
<dbReference type="EMBL" id="KE647356">
    <property type="protein sequence ID" value="EQB59887.1"/>
    <property type="molecule type" value="Genomic_DNA"/>
</dbReference>
<sequence>MTYFCILLTRYNPSFDFNLAFTKSLHIPKGPGQFLLLDRPYFKEPKDRGKMVDTFEIDENEIEKVRSCLYCVVWCENNIVYYEYCLKSTRWYHDRFWYLKGDVEIGRDGIDVFKMCGVKSMCIDGTLKMERFICSIEYMYKICKDITLQDDGSIYNIEDREVDGSISNMEDIINDNRKVDGSNINENISNIEDNIYNDIKNNNINDNIKVDGSISNIENSDINNNIYNIEDNIYNRSTSNISIPILNIPLNNLLNELHSFVNSIPYKHSNIIYCFKDKVLKEFLKPYLKQGNPLIEPFTEILIDINNKSKILIDINNKSEMISNNNSNIVNNNSIYNTNLSNNIHNTNNIYNPSYTKIFTIHLIQTILII</sequence>
<dbReference type="VEuPathDB" id="MicrosporidiaDB:NAPIS_ORF02548"/>
<dbReference type="AlphaFoldDB" id="T0KWP3"/>
<keyword evidence="2" id="KW-1185">Reference proteome</keyword>
<protein>
    <submittedName>
        <fullName evidence="1">Pseudouridine synthase 2</fullName>
    </submittedName>
</protein>
<evidence type="ECO:0000313" key="2">
    <source>
        <dbReference type="Proteomes" id="UP000053780"/>
    </source>
</evidence>
<dbReference type="HOGENOM" id="CLU_748211_0_0_1"/>
<accession>T0KWP3</accession>
<gene>
    <name evidence="1" type="ORF">NAPIS_ORF02548</name>
</gene>
<dbReference type="Proteomes" id="UP000053780">
    <property type="component" value="Unassembled WGS sequence"/>
</dbReference>
<reference evidence="1 2" key="1">
    <citation type="journal article" date="2013" name="BMC Genomics">
        <title>Genome sequencing and comparative genomics of honey bee microsporidia, Nosema apis reveal novel insights into host-parasite interactions.</title>
        <authorList>
            <person name="Chen Yp."/>
            <person name="Pettis J.S."/>
            <person name="Zhao Y."/>
            <person name="Liu X."/>
            <person name="Tallon L.J."/>
            <person name="Sadzewicz L.D."/>
            <person name="Li R."/>
            <person name="Zheng H."/>
            <person name="Huang S."/>
            <person name="Zhang X."/>
            <person name="Hamilton M.C."/>
            <person name="Pernal S.F."/>
            <person name="Melathopoulos A.P."/>
            <person name="Yan X."/>
            <person name="Evans J.D."/>
        </authorList>
    </citation>
    <scope>NUCLEOTIDE SEQUENCE [LARGE SCALE GENOMIC DNA]</scope>
    <source>
        <strain evidence="1 2">BRL 01</strain>
    </source>
</reference>
<organism evidence="1 2">
    <name type="scientific">Vairimorpha apis BRL 01</name>
    <dbReference type="NCBI Taxonomy" id="1037528"/>
    <lineage>
        <taxon>Eukaryota</taxon>
        <taxon>Fungi</taxon>
        <taxon>Fungi incertae sedis</taxon>
        <taxon>Microsporidia</taxon>
        <taxon>Nosematidae</taxon>
        <taxon>Vairimorpha</taxon>
    </lineage>
</organism>
<evidence type="ECO:0000313" key="1">
    <source>
        <dbReference type="EMBL" id="EQB59887.1"/>
    </source>
</evidence>
<name>T0KWP3_9MICR</name>